<dbReference type="PANTHER" id="PTHR11709">
    <property type="entry name" value="MULTI-COPPER OXIDASE"/>
    <property type="match status" value="1"/>
</dbReference>
<evidence type="ECO:0000256" key="2">
    <source>
        <dbReference type="ARBA" id="ARBA00023002"/>
    </source>
</evidence>
<dbReference type="CDD" id="cd13853">
    <property type="entry name" value="CuRO_1_Tth-MCO_like"/>
    <property type="match status" value="1"/>
</dbReference>
<evidence type="ECO:0000256" key="1">
    <source>
        <dbReference type="ARBA" id="ARBA00022723"/>
    </source>
</evidence>
<dbReference type="Proteomes" id="UP000219914">
    <property type="component" value="Unassembled WGS sequence"/>
</dbReference>
<keyword evidence="2" id="KW-0560">Oxidoreductase</keyword>
<evidence type="ECO:0000313" key="6">
    <source>
        <dbReference type="EMBL" id="PDT21825.1"/>
    </source>
</evidence>
<comment type="caution">
    <text evidence="6">The sequence shown here is derived from an EMBL/GenBank/DDBJ whole genome shotgun (WGS) entry which is preliminary data.</text>
</comment>
<evidence type="ECO:0000313" key="7">
    <source>
        <dbReference type="Proteomes" id="UP000219914"/>
    </source>
</evidence>
<feature type="domain" description="Plastocyanin-like" evidence="5">
    <location>
        <begin position="143"/>
        <end position="217"/>
    </location>
</feature>
<dbReference type="EMBL" id="NWSY01000015">
    <property type="protein sequence ID" value="PDT21825.1"/>
    <property type="molecule type" value="Genomic_DNA"/>
</dbReference>
<gene>
    <name evidence="6" type="ORF">CO674_19960</name>
</gene>
<feature type="signal peptide" evidence="3">
    <location>
        <begin position="1"/>
        <end position="29"/>
    </location>
</feature>
<name>A0ABX4JP23_9HYPH</name>
<organism evidence="6 7">
    <name type="scientific">Rhizobium hidalgonense</name>
    <dbReference type="NCBI Taxonomy" id="1538159"/>
    <lineage>
        <taxon>Bacteria</taxon>
        <taxon>Pseudomonadati</taxon>
        <taxon>Pseudomonadota</taxon>
        <taxon>Alphaproteobacteria</taxon>
        <taxon>Hyphomicrobiales</taxon>
        <taxon>Rhizobiaceae</taxon>
        <taxon>Rhizobium/Agrobacterium group</taxon>
        <taxon>Rhizobium</taxon>
    </lineage>
</organism>
<feature type="chain" id="PRO_5045815209" evidence="3">
    <location>
        <begin position="30"/>
        <end position="675"/>
    </location>
</feature>
<keyword evidence="1" id="KW-0479">Metal-binding</keyword>
<reference evidence="6 7" key="1">
    <citation type="submission" date="2017-09" db="EMBL/GenBank/DDBJ databases">
        <title>Comparative genomics of rhizobia isolated from Phaseolus vulgaris in China.</title>
        <authorList>
            <person name="Tong W."/>
        </authorList>
    </citation>
    <scope>NUCLEOTIDE SEQUENCE [LARGE SCALE GENOMIC DNA]</scope>
    <source>
        <strain evidence="6 7">FH14</strain>
    </source>
</reference>
<evidence type="ECO:0000259" key="5">
    <source>
        <dbReference type="Pfam" id="PF07732"/>
    </source>
</evidence>
<dbReference type="Pfam" id="PF07731">
    <property type="entry name" value="Cu-oxidase_2"/>
    <property type="match status" value="1"/>
</dbReference>
<sequence length="675" mass="72503">MQKVKTLSLAAGIAFALVASVAIPGDADAQDRSVSNPRILGSSSQPRSKILFNTIEPSAALSHEKLLNLNIVYTKSKLYNPATGTYDDVELRSYNGTDVSPDAPYVSPTIEAAPGDTIRINLDNQLPADASCASGGTHPNTPHCKNGTNLHAHGLWVNPAGNGDNVLLSINPGVKFQYEYNIPSEHPAGTYWYHTHRHGSTALQVSSGMAGALIIRGDRLPSQDGNGDLDVLLKNLRERVQVFQQIQYACDELKGDGSIGPKTNADGTYRCDAGDTGKIENYDLFGPGAWLASGRYTSVNGVVLPEFQSSQGQVERWRLIHAGVRDTIALTFVKMAAAAVLPAKLDRAGANSFIHESCTGATVPFHLVAADGLTMAAAQKVEVATLQPGYRFDALIAFPEPGTYCVINAAATRAGSVNGDNPPERLIGTVEVTTGQGFSDIESHLVDILSAAATEEMPSIAPIVIQDLKDGLKLGKLTPNPDIADGEVTGQQELTFQIDLSGAPPIFGVSNSLNAAERQPYDPDRLDRRLSLGAVEEWTLQSRLASHPFHIHVNPFQIVSIIDPNGKDVSAADAVDDYSPSGSGPVDPQYRGLKNVWKDTLWIKSNATPASARGMYQVKIRTRYQRYIGAFVLHCHILDHEDQGMMQNIAIVLPDGNGNEIATPQAASRQQPHHH</sequence>
<dbReference type="InterPro" id="IPR011706">
    <property type="entry name" value="Cu-oxidase_C"/>
</dbReference>
<keyword evidence="3" id="KW-0732">Signal</keyword>
<proteinExistence type="predicted"/>
<feature type="domain" description="Plastocyanin-like" evidence="4">
    <location>
        <begin position="517"/>
        <end position="649"/>
    </location>
</feature>
<dbReference type="PROSITE" id="PS00080">
    <property type="entry name" value="MULTICOPPER_OXIDASE2"/>
    <property type="match status" value="1"/>
</dbReference>
<evidence type="ECO:0000259" key="4">
    <source>
        <dbReference type="Pfam" id="PF07731"/>
    </source>
</evidence>
<dbReference type="RefSeq" id="WP_097535517.1">
    <property type="nucleotide sequence ID" value="NZ_LODW01000043.1"/>
</dbReference>
<dbReference type="InterPro" id="IPR011707">
    <property type="entry name" value="Cu-oxidase-like_N"/>
</dbReference>
<keyword evidence="7" id="KW-1185">Reference proteome</keyword>
<dbReference type="SUPFAM" id="SSF49503">
    <property type="entry name" value="Cupredoxins"/>
    <property type="match status" value="3"/>
</dbReference>
<dbReference type="CDD" id="cd13900">
    <property type="entry name" value="CuRO_3_Tth-MCO_like"/>
    <property type="match status" value="1"/>
</dbReference>
<accession>A0ABX4JP23</accession>
<protein>
    <submittedName>
        <fullName evidence="6">L-ascorbate oxidase</fullName>
    </submittedName>
</protein>
<dbReference type="InterPro" id="IPR045087">
    <property type="entry name" value="Cu-oxidase_fam"/>
</dbReference>
<dbReference type="PANTHER" id="PTHR11709:SF518">
    <property type="entry name" value="MULTICOPPER OXIDASE"/>
    <property type="match status" value="1"/>
</dbReference>
<dbReference type="InterPro" id="IPR008972">
    <property type="entry name" value="Cupredoxin"/>
</dbReference>
<evidence type="ECO:0000256" key="3">
    <source>
        <dbReference type="SAM" id="SignalP"/>
    </source>
</evidence>
<dbReference type="Pfam" id="PF07732">
    <property type="entry name" value="Cu-oxidase_3"/>
    <property type="match status" value="1"/>
</dbReference>
<dbReference type="InterPro" id="IPR033138">
    <property type="entry name" value="Cu_oxidase_CS"/>
</dbReference>
<dbReference type="Gene3D" id="2.60.40.420">
    <property type="entry name" value="Cupredoxins - blue copper proteins"/>
    <property type="match status" value="3"/>
</dbReference>
<dbReference type="PROSITE" id="PS00079">
    <property type="entry name" value="MULTICOPPER_OXIDASE1"/>
    <property type="match status" value="1"/>
</dbReference>
<dbReference type="InterPro" id="IPR002355">
    <property type="entry name" value="Cu_oxidase_Cu_BS"/>
</dbReference>